<name>A0A238C1I5_9BILA</name>
<evidence type="ECO:0000256" key="10">
    <source>
        <dbReference type="SAM" id="Phobius"/>
    </source>
</evidence>
<dbReference type="GO" id="GO:0004129">
    <property type="term" value="F:cytochrome-c oxidase activity"/>
    <property type="evidence" value="ECO:0007669"/>
    <property type="project" value="UniProtKB-EC"/>
</dbReference>
<feature type="non-terminal residue" evidence="12">
    <location>
        <position position="121"/>
    </location>
</feature>
<keyword evidence="9" id="KW-0479">Metal-binding</keyword>
<comment type="cofactor">
    <cofactor evidence="1">
        <name>heme</name>
        <dbReference type="ChEBI" id="CHEBI:30413"/>
    </cofactor>
</comment>
<dbReference type="InterPro" id="IPR023616">
    <property type="entry name" value="Cyt_c_oxase-like_su1_dom"/>
</dbReference>
<keyword evidence="9" id="KW-0813">Transport</keyword>
<comment type="function">
    <text evidence="9">Component of the cytochrome c oxidase, the last enzyme in the mitochondrial electron transport chain which drives oxidative phosphorylation. The respiratory chain contains 3 multisubunit complexes succinate dehydrogenase (complex II, CII), ubiquinol-cytochrome c oxidoreductase (cytochrome b-c1 complex, complex III, CIII) and cytochrome c oxidase (complex IV, CIV), that cooperate to transfer electrons derived from NADH and succinate to molecular oxygen, creating an electrochemical gradient over the inner membrane that drives transmembrane transport and the ATP synthase. Cytochrome c oxidase is the component of the respiratory chain that catalyzes the reduction of oxygen to water. Electrons originating from reduced cytochrome c in the intermembrane space (IMS) are transferred via the dinuclear copper A center (CU(A)) of subunit 2 and heme A of subunit 1 to the active site in subunit 1, a binuclear center (BNC) formed by heme A3 and copper B (CU(B)). The BNC reduces molecular oxygen to 2 water molecules using 4 electrons from cytochrome c in the IMS and 4 protons from the mitochondrial matrix.</text>
</comment>
<dbReference type="GO" id="GO:0015990">
    <property type="term" value="P:electron transport coupled proton transport"/>
    <property type="evidence" value="ECO:0007669"/>
    <property type="project" value="TreeGrafter"/>
</dbReference>
<proteinExistence type="inferred from homology"/>
<accession>A0A238C1I5</accession>
<dbReference type="Proteomes" id="UP000242913">
    <property type="component" value="Unassembled WGS sequence"/>
</dbReference>
<dbReference type="SUPFAM" id="SSF81442">
    <property type="entry name" value="Cytochrome c oxidase subunit I-like"/>
    <property type="match status" value="1"/>
</dbReference>
<dbReference type="OrthoDB" id="5874796at2759"/>
<evidence type="ECO:0000256" key="9">
    <source>
        <dbReference type="RuleBase" id="RU000369"/>
    </source>
</evidence>
<evidence type="ECO:0000256" key="1">
    <source>
        <dbReference type="ARBA" id="ARBA00001971"/>
    </source>
</evidence>
<dbReference type="EC" id="7.1.1.9" evidence="9"/>
<dbReference type="PANTHER" id="PTHR10422">
    <property type="entry name" value="CYTOCHROME C OXIDASE SUBUNIT 1"/>
    <property type="match status" value="1"/>
</dbReference>
<keyword evidence="9" id="KW-0496">Mitochondrion</keyword>
<evidence type="ECO:0000256" key="8">
    <source>
        <dbReference type="ARBA" id="ARBA00049512"/>
    </source>
</evidence>
<evidence type="ECO:0000313" key="13">
    <source>
        <dbReference type="Proteomes" id="UP000242913"/>
    </source>
</evidence>
<evidence type="ECO:0000256" key="5">
    <source>
        <dbReference type="ARBA" id="ARBA00022660"/>
    </source>
</evidence>
<evidence type="ECO:0000256" key="4">
    <source>
        <dbReference type="ARBA" id="ARBA00015947"/>
    </source>
</evidence>
<dbReference type="EMBL" id="KZ269983">
    <property type="protein sequence ID" value="OZC10860.1"/>
    <property type="molecule type" value="Genomic_DNA"/>
</dbReference>
<dbReference type="InterPro" id="IPR036927">
    <property type="entry name" value="Cyt_c_oxase-like_su1_sf"/>
</dbReference>
<gene>
    <name evidence="12" type="ORF">X798_02004</name>
</gene>
<reference evidence="12 13" key="1">
    <citation type="submission" date="2015-12" db="EMBL/GenBank/DDBJ databases">
        <title>Draft genome of the nematode, Onchocerca flexuosa.</title>
        <authorList>
            <person name="Mitreva M."/>
        </authorList>
    </citation>
    <scope>NUCLEOTIDE SEQUENCE [LARGE SCALE GENOMIC DNA]</scope>
    <source>
        <strain evidence="12">Red Deer</strain>
    </source>
</reference>
<evidence type="ECO:0000313" key="12">
    <source>
        <dbReference type="EMBL" id="OZC10860.1"/>
    </source>
</evidence>
<keyword evidence="6" id="KW-1278">Translocase</keyword>
<keyword evidence="10" id="KW-1133">Transmembrane helix</keyword>
<feature type="transmembrane region" description="Helical" evidence="10">
    <location>
        <begin position="84"/>
        <end position="107"/>
    </location>
</feature>
<dbReference type="AlphaFoldDB" id="A0A238C1I5"/>
<organism evidence="12 13">
    <name type="scientific">Onchocerca flexuosa</name>
    <dbReference type="NCBI Taxonomy" id="387005"/>
    <lineage>
        <taxon>Eukaryota</taxon>
        <taxon>Metazoa</taxon>
        <taxon>Ecdysozoa</taxon>
        <taxon>Nematoda</taxon>
        <taxon>Chromadorea</taxon>
        <taxon>Rhabditida</taxon>
        <taxon>Spirurina</taxon>
        <taxon>Spiruromorpha</taxon>
        <taxon>Filarioidea</taxon>
        <taxon>Onchocercidae</taxon>
        <taxon>Onchocerca</taxon>
    </lineage>
</organism>
<dbReference type="GO" id="GO:0020037">
    <property type="term" value="F:heme binding"/>
    <property type="evidence" value="ECO:0007669"/>
    <property type="project" value="InterPro"/>
</dbReference>
<keyword evidence="9 10" id="KW-0812">Transmembrane</keyword>
<evidence type="ECO:0000259" key="11">
    <source>
        <dbReference type="PROSITE" id="PS50855"/>
    </source>
</evidence>
<protein>
    <recommendedName>
        <fullName evidence="4 9">Cytochrome c oxidase subunit 1</fullName>
        <ecNumber evidence="9">7.1.1.9</ecNumber>
    </recommendedName>
</protein>
<feature type="domain" description="Cytochrome oxidase subunit I profile" evidence="11">
    <location>
        <begin position="1"/>
        <end position="121"/>
    </location>
</feature>
<comment type="pathway">
    <text evidence="2 9">Energy metabolism; oxidative phosphorylation.</text>
</comment>
<sequence>MQLEWWVYGTQLIVLFMNTIPLIPQSKNFICSSEVRKFLIKNQEYCNSFIVSPEKVIELKESRWTLYPPLSQIMFHQVQGLTLLYFHIVGMSSVVGAINFIVTLFNIRAKGMSLTKMPLFA</sequence>
<dbReference type="Gene3D" id="1.20.210.10">
    <property type="entry name" value="Cytochrome c oxidase-like, subunit I domain"/>
    <property type="match status" value="1"/>
</dbReference>
<dbReference type="InterPro" id="IPR000883">
    <property type="entry name" value="Cyt_C_Oxase_1"/>
</dbReference>
<evidence type="ECO:0000256" key="3">
    <source>
        <dbReference type="ARBA" id="ARBA00009578"/>
    </source>
</evidence>
<dbReference type="PANTHER" id="PTHR10422:SF18">
    <property type="entry name" value="CYTOCHROME C OXIDASE SUBUNIT 1"/>
    <property type="match status" value="1"/>
</dbReference>
<comment type="catalytic activity">
    <reaction evidence="8">
        <text>4 Fe(II)-[cytochrome c] + O2 + 8 H(+)(in) = 4 Fe(III)-[cytochrome c] + 2 H2O + 4 H(+)(out)</text>
        <dbReference type="Rhea" id="RHEA:11436"/>
        <dbReference type="Rhea" id="RHEA-COMP:10350"/>
        <dbReference type="Rhea" id="RHEA-COMP:14399"/>
        <dbReference type="ChEBI" id="CHEBI:15377"/>
        <dbReference type="ChEBI" id="CHEBI:15378"/>
        <dbReference type="ChEBI" id="CHEBI:15379"/>
        <dbReference type="ChEBI" id="CHEBI:29033"/>
        <dbReference type="ChEBI" id="CHEBI:29034"/>
        <dbReference type="EC" id="7.1.1.9"/>
    </reaction>
    <physiologicalReaction direction="left-to-right" evidence="8">
        <dbReference type="Rhea" id="RHEA:11437"/>
    </physiologicalReaction>
</comment>
<dbReference type="GO" id="GO:0006119">
    <property type="term" value="P:oxidative phosphorylation"/>
    <property type="evidence" value="ECO:0007669"/>
    <property type="project" value="UniProtKB-UniPathway"/>
</dbReference>
<keyword evidence="5 9" id="KW-0679">Respiratory chain</keyword>
<keyword evidence="9 10" id="KW-0472">Membrane</keyword>
<dbReference type="PROSITE" id="PS50855">
    <property type="entry name" value="COX1"/>
    <property type="match status" value="1"/>
</dbReference>
<keyword evidence="9" id="KW-0408">Iron</keyword>
<dbReference type="GO" id="GO:0046872">
    <property type="term" value="F:metal ion binding"/>
    <property type="evidence" value="ECO:0007669"/>
    <property type="project" value="UniProtKB-KW"/>
</dbReference>
<evidence type="ECO:0000256" key="6">
    <source>
        <dbReference type="ARBA" id="ARBA00022967"/>
    </source>
</evidence>
<keyword evidence="9" id="KW-0349">Heme</keyword>
<keyword evidence="9" id="KW-0999">Mitochondrion inner membrane</keyword>
<dbReference type="Pfam" id="PF00115">
    <property type="entry name" value="COX1"/>
    <property type="match status" value="1"/>
</dbReference>
<dbReference type="GO" id="GO:0005743">
    <property type="term" value="C:mitochondrial inner membrane"/>
    <property type="evidence" value="ECO:0007669"/>
    <property type="project" value="UniProtKB-SubCell"/>
</dbReference>
<dbReference type="GO" id="GO:0022904">
    <property type="term" value="P:respiratory electron transport chain"/>
    <property type="evidence" value="ECO:0007669"/>
    <property type="project" value="TreeGrafter"/>
</dbReference>
<comment type="subcellular location">
    <subcellularLocation>
        <location evidence="9">Mitochondrion inner membrane</location>
        <topology evidence="9">Multi-pass membrane protein</topology>
    </subcellularLocation>
</comment>
<comment type="similarity">
    <text evidence="3 9">Belongs to the heme-copper respiratory oxidase family.</text>
</comment>
<keyword evidence="9" id="KW-0186">Copper</keyword>
<dbReference type="PRINTS" id="PR01165">
    <property type="entry name" value="CYCOXIDASEI"/>
</dbReference>
<evidence type="ECO:0000256" key="7">
    <source>
        <dbReference type="ARBA" id="ARBA00022982"/>
    </source>
</evidence>
<dbReference type="UniPathway" id="UPA00705"/>
<keyword evidence="13" id="KW-1185">Reference proteome</keyword>
<keyword evidence="7 9" id="KW-0249">Electron transport</keyword>
<evidence type="ECO:0000256" key="2">
    <source>
        <dbReference type="ARBA" id="ARBA00004673"/>
    </source>
</evidence>